<protein>
    <submittedName>
        <fullName evidence="4">Putative reverse transcriptase domain-containing protein</fullName>
    </submittedName>
</protein>
<dbReference type="EMBL" id="BKCJ010000230">
    <property type="protein sequence ID" value="GEU31218.1"/>
    <property type="molecule type" value="Genomic_DNA"/>
</dbReference>
<evidence type="ECO:0000259" key="2">
    <source>
        <dbReference type="Pfam" id="PF17919"/>
    </source>
</evidence>
<dbReference type="GO" id="GO:0003964">
    <property type="term" value="F:RNA-directed DNA polymerase activity"/>
    <property type="evidence" value="ECO:0007669"/>
    <property type="project" value="UniProtKB-KW"/>
</dbReference>
<dbReference type="Pfam" id="PF17919">
    <property type="entry name" value="RT_RNaseH_2"/>
    <property type="match status" value="1"/>
</dbReference>
<proteinExistence type="predicted"/>
<gene>
    <name evidence="4" type="ORF">Tci_003196</name>
</gene>
<name>A0A6L2J2G9_TANCI</name>
<dbReference type="GO" id="GO:0003676">
    <property type="term" value="F:nucleic acid binding"/>
    <property type="evidence" value="ECO:0007669"/>
    <property type="project" value="InterPro"/>
</dbReference>
<feature type="compositionally biased region" description="Acidic residues" evidence="1">
    <location>
        <begin position="65"/>
        <end position="106"/>
    </location>
</feature>
<dbReference type="Pfam" id="PF17921">
    <property type="entry name" value="Integrase_H2C2"/>
    <property type="match status" value="1"/>
</dbReference>
<feature type="domain" description="Reverse transcriptase/retrotransposon-derived protein RNase H-like" evidence="2">
    <location>
        <begin position="485"/>
        <end position="523"/>
    </location>
</feature>
<dbReference type="InterPro" id="IPR043502">
    <property type="entry name" value="DNA/RNA_pol_sf"/>
</dbReference>
<dbReference type="Gene3D" id="1.10.340.70">
    <property type="match status" value="1"/>
</dbReference>
<feature type="domain" description="Integrase zinc-binding" evidence="3">
    <location>
        <begin position="552"/>
        <end position="607"/>
    </location>
</feature>
<dbReference type="PANTHER" id="PTHR45835:SF99">
    <property type="entry name" value="CHROMO DOMAIN-CONTAINING PROTEIN-RELATED"/>
    <property type="match status" value="1"/>
</dbReference>
<reference evidence="4" key="1">
    <citation type="journal article" date="2019" name="Sci. Rep.">
        <title>Draft genome of Tanacetum cinerariifolium, the natural source of mosquito coil.</title>
        <authorList>
            <person name="Yamashiro T."/>
            <person name="Shiraishi A."/>
            <person name="Satake H."/>
            <person name="Nakayama K."/>
        </authorList>
    </citation>
    <scope>NUCLEOTIDE SEQUENCE</scope>
</reference>
<keyword evidence="4" id="KW-0548">Nucleotidyltransferase</keyword>
<dbReference type="SUPFAM" id="SSF56672">
    <property type="entry name" value="DNA/RNA polymerases"/>
    <property type="match status" value="1"/>
</dbReference>
<dbReference type="SUPFAM" id="SSF53098">
    <property type="entry name" value="Ribonuclease H-like"/>
    <property type="match status" value="1"/>
</dbReference>
<feature type="region of interest" description="Disordered" evidence="1">
    <location>
        <begin position="130"/>
        <end position="150"/>
    </location>
</feature>
<evidence type="ECO:0000259" key="3">
    <source>
        <dbReference type="Pfam" id="PF17921"/>
    </source>
</evidence>
<comment type="caution">
    <text evidence="4">The sequence shown here is derived from an EMBL/GenBank/DDBJ whole genome shotgun (WGS) entry which is preliminary data.</text>
</comment>
<sequence length="743" mass="83162">MSDSEDSTITYTAVSSLIRGLSDIGSPGVEFFLEPVYPEFMPTEDDILPAKEQPLPAAASPATEFDPDKDPEDDPEEDPADYPVDGGDDGDDEDESFDDDKDDDIDIVGDKYLAPADSTAVALPAIDHAPSAKKTEPFETNESAATPPPHPAYRVTARMSIRHQTHISLPSDTEISRLMAARLRWRAEREEILEADLPLWKRLCTAHTSTYELGESSAAAAARLREPVRDDLYRFVDTVELGEGPTPAVMEVGYGITDTCDDLVGAIQETAPTTVEGDNQRDDQALQRARVNRLFRDRRFHAYIARLMEGEARASRTAWTQSMDASDAAHSGVIALLEIQQEEIRELRAVHRRLQAQFIHALTALKSCQIQLTAALGRIQILEAARVPAQLEKMTPKTTTRANPATTTTTTTTSVTDAQLEALIEQGVAKALAARDADRNTNDDDSHISGTDRRKKMTDKYYPRGEMKKLESELWNLRVKSNDVKLCSAPILALPEGSEDFVVYCDASHKGLGAVLMKREKDPEKLRTEKLEPLMDGTLCLNGRSWLPCYDDMRTMIMHESHKSKYSIHPGSDKMYQDIKRLYWWPNIKADITTYVSKCLTCAKVKAEHQRPSGLLVQPKIPEWKWDNITVDFVMKLPKSSQGYDAIWVIVDRLTKFASFVPMRETDPIEKLARMYLKEKSLQKALGTSLDMSTAYHPETDRQSERTIQTLEDMLCACAIDFGKGWVNHLSLVKFSYNNSVVG</sequence>
<accession>A0A6L2J2G9</accession>
<dbReference type="PANTHER" id="PTHR45835">
    <property type="entry name" value="YALI0A06105P"/>
    <property type="match status" value="1"/>
</dbReference>
<dbReference type="InterPro" id="IPR041588">
    <property type="entry name" value="Integrase_H2C2"/>
</dbReference>
<organism evidence="4">
    <name type="scientific">Tanacetum cinerariifolium</name>
    <name type="common">Dalmatian daisy</name>
    <name type="synonym">Chrysanthemum cinerariifolium</name>
    <dbReference type="NCBI Taxonomy" id="118510"/>
    <lineage>
        <taxon>Eukaryota</taxon>
        <taxon>Viridiplantae</taxon>
        <taxon>Streptophyta</taxon>
        <taxon>Embryophyta</taxon>
        <taxon>Tracheophyta</taxon>
        <taxon>Spermatophyta</taxon>
        <taxon>Magnoliopsida</taxon>
        <taxon>eudicotyledons</taxon>
        <taxon>Gunneridae</taxon>
        <taxon>Pentapetalae</taxon>
        <taxon>asterids</taxon>
        <taxon>campanulids</taxon>
        <taxon>Asterales</taxon>
        <taxon>Asteraceae</taxon>
        <taxon>Asteroideae</taxon>
        <taxon>Anthemideae</taxon>
        <taxon>Anthemidinae</taxon>
        <taxon>Tanacetum</taxon>
    </lineage>
</organism>
<feature type="region of interest" description="Disordered" evidence="1">
    <location>
        <begin position="43"/>
        <end position="106"/>
    </location>
</feature>
<keyword evidence="4" id="KW-0695">RNA-directed DNA polymerase</keyword>
<keyword evidence="4" id="KW-0808">Transferase</keyword>
<dbReference type="InterPro" id="IPR041577">
    <property type="entry name" value="RT_RNaseH_2"/>
</dbReference>
<feature type="region of interest" description="Disordered" evidence="1">
    <location>
        <begin position="434"/>
        <end position="457"/>
    </location>
</feature>
<dbReference type="AlphaFoldDB" id="A0A6L2J2G9"/>
<dbReference type="Gene3D" id="3.30.420.10">
    <property type="entry name" value="Ribonuclease H-like superfamily/Ribonuclease H"/>
    <property type="match status" value="1"/>
</dbReference>
<dbReference type="InterPro" id="IPR036397">
    <property type="entry name" value="RNaseH_sf"/>
</dbReference>
<evidence type="ECO:0000313" key="4">
    <source>
        <dbReference type="EMBL" id="GEU31218.1"/>
    </source>
</evidence>
<evidence type="ECO:0000256" key="1">
    <source>
        <dbReference type="SAM" id="MobiDB-lite"/>
    </source>
</evidence>
<dbReference type="InterPro" id="IPR012337">
    <property type="entry name" value="RNaseH-like_sf"/>
</dbReference>